<evidence type="ECO:0000256" key="2">
    <source>
        <dbReference type="ARBA" id="ARBA00023054"/>
    </source>
</evidence>
<dbReference type="Proteomes" id="UP001065613">
    <property type="component" value="Chromosome"/>
</dbReference>
<gene>
    <name evidence="5" type="ORF">KA717_07105</name>
</gene>
<dbReference type="SUPFAM" id="SSF111369">
    <property type="entry name" value="HlyD-like secretion proteins"/>
    <property type="match status" value="2"/>
</dbReference>
<evidence type="ECO:0000313" key="5">
    <source>
        <dbReference type="EMBL" id="UXE62521.1"/>
    </source>
</evidence>
<comment type="subcellular location">
    <subcellularLocation>
        <location evidence="1">Cell envelope</location>
    </subcellularLocation>
</comment>
<proteinExistence type="predicted"/>
<dbReference type="Gene3D" id="2.40.50.100">
    <property type="match status" value="1"/>
</dbReference>
<dbReference type="PRINTS" id="PR01490">
    <property type="entry name" value="RTXTOXIND"/>
</dbReference>
<keyword evidence="2 3" id="KW-0175">Coiled coil</keyword>
<feature type="transmembrane region" description="Helical" evidence="4">
    <location>
        <begin position="18"/>
        <end position="42"/>
    </location>
</feature>
<evidence type="ECO:0000256" key="3">
    <source>
        <dbReference type="SAM" id="Coils"/>
    </source>
</evidence>
<protein>
    <submittedName>
        <fullName evidence="5">ABC exporter membrane fusion protein</fullName>
    </submittedName>
</protein>
<feature type="coiled-coil region" evidence="3">
    <location>
        <begin position="175"/>
        <end position="308"/>
    </location>
</feature>
<name>A0A977KYY8_9CYAN</name>
<reference evidence="5" key="1">
    <citation type="submission" date="2021-04" db="EMBL/GenBank/DDBJ databases">
        <title>Genome sequence of Woronichinia naegeliana from Washington state freshwater lake bloom.</title>
        <authorList>
            <person name="Dreher T.W."/>
        </authorList>
    </citation>
    <scope>NUCLEOTIDE SEQUENCE</scope>
    <source>
        <strain evidence="5">WA131</strain>
    </source>
</reference>
<dbReference type="Gene3D" id="2.40.30.170">
    <property type="match status" value="1"/>
</dbReference>
<dbReference type="InterPro" id="IPR050465">
    <property type="entry name" value="UPF0194_transport"/>
</dbReference>
<dbReference type="GO" id="GO:0030313">
    <property type="term" value="C:cell envelope"/>
    <property type="evidence" value="ECO:0007669"/>
    <property type="project" value="UniProtKB-SubCell"/>
</dbReference>
<accession>A0A977KYY8</accession>
<feature type="coiled-coil region" evidence="3">
    <location>
        <begin position="106"/>
        <end position="133"/>
    </location>
</feature>
<keyword evidence="4" id="KW-0472">Membrane</keyword>
<dbReference type="KEGG" id="wna:KA717_07105"/>
<evidence type="ECO:0000256" key="4">
    <source>
        <dbReference type="SAM" id="Phobius"/>
    </source>
</evidence>
<dbReference type="NCBIfam" id="TIGR02971">
    <property type="entry name" value="heterocyst_DevB"/>
    <property type="match status" value="1"/>
</dbReference>
<keyword evidence="4" id="KW-0812">Transmembrane</keyword>
<evidence type="ECO:0000256" key="1">
    <source>
        <dbReference type="ARBA" id="ARBA00004196"/>
    </source>
</evidence>
<dbReference type="InterPro" id="IPR014315">
    <property type="entry name" value="ABC_heterocyst_DevB"/>
</dbReference>
<dbReference type="PANTHER" id="PTHR32347">
    <property type="entry name" value="EFFLUX SYSTEM COMPONENT YKNX-RELATED"/>
    <property type="match status" value="1"/>
</dbReference>
<sequence>MQSIEPSKNPLTKILPKFLGQGVITLGVIGAIAATGLIVFNLNQTKESESKSVASSPAQMMVAKTVVALGRLEPKGEVIKIAASSSGNRIAQLQVKQGDTVKKGQIIAILDSRDRLQAELEQAQEQVRVNQAKLAQVKAGAKTGEIGAQQSTIERLQAQWRGDKATQQATLNRLEEQLAGDVAAQKAAIRKLEAELANAQAEYQRYRQLNEEGAVSASIYDNKGLVLETSRQQLAEAKANLVRTQATGQQQINEAKAALERIERTGQQQINEARSTLDKVAEVRPVDVQTALAEVNAAQAAVKKAQADLDLAYVRSPRHGQILKIHSWDGEIVGNDGIVDLGQTAQMVAVAEVYETDVKRLKIGQKAVITSDAFTEEAIGQVEEIGLQIYKNKVLNTDPTAATDARIVEVKVLLDPISSRKVKAFTNLEVTVAIKIQ</sequence>
<dbReference type="EMBL" id="CP073041">
    <property type="protein sequence ID" value="UXE62521.1"/>
    <property type="molecule type" value="Genomic_DNA"/>
</dbReference>
<dbReference type="AlphaFoldDB" id="A0A977KYY8"/>
<organism evidence="5">
    <name type="scientific">Woronichinia naegeliana WA131</name>
    <dbReference type="NCBI Taxonomy" id="2824559"/>
    <lineage>
        <taxon>Bacteria</taxon>
        <taxon>Bacillati</taxon>
        <taxon>Cyanobacteriota</taxon>
        <taxon>Cyanophyceae</taxon>
        <taxon>Synechococcales</taxon>
        <taxon>Coelosphaeriaceae</taxon>
        <taxon>Woronichinia</taxon>
    </lineage>
</organism>
<keyword evidence="4" id="KW-1133">Transmembrane helix</keyword>
<dbReference type="PANTHER" id="PTHR32347:SF27">
    <property type="entry name" value="RND EFFLUX PUMP MEMBRANE FUSION PROTEIN BARREL-SANDWICH DOMAIN-CONTAINING PROTEIN"/>
    <property type="match status" value="1"/>
</dbReference>